<comment type="caution">
    <text evidence="2">The sequence shown here is derived from an EMBL/GenBank/DDBJ whole genome shotgun (WGS) entry which is preliminary data.</text>
</comment>
<sequence length="432" mass="49698">MTYHYNQLIDILHGLNHLSRIRNSYGKPVLIGFSHKYSNWLRNAETLALSPRGRFETSWILLGVLMKSLNLTSFSDEDVKISEKLSRSINMDDIFRICVDCKVLPNDSDRKDYSIAEIFNNDVVYIYCEAKARLSQNLGVAIFFVPFQTSVWLVLAMFMVLVLLRHQSFWRGFDFILLLGGIPPRDRWWRRKSVSAVLFFLGFFHLNSLYVCYITSDVTAALLPRQIRTNKELFVGLGYKLFLPETPIDDLEGRINAYFNKENDRAEFVRFKIPISKSLFIEEYCRHHSLVCVGKNPDKGTTRILKKLAIISIDNIKRVSGQGQINCNIVAEIWSKIWQTWHFSGPDAAAGLELFNGLVEMGLIPFWEGVYWAAQMRDNKVGVETKTQEMVKFTPIKLNSNIFMVFGSLASFMGICVVTFGAEVLIKYKINM</sequence>
<dbReference type="Proteomes" id="UP000198287">
    <property type="component" value="Unassembled WGS sequence"/>
</dbReference>
<feature type="transmembrane region" description="Helical" evidence="1">
    <location>
        <begin position="138"/>
        <end position="164"/>
    </location>
</feature>
<keyword evidence="1" id="KW-1133">Transmembrane helix</keyword>
<protein>
    <submittedName>
        <fullName evidence="2">Uncharacterized protein</fullName>
    </submittedName>
</protein>
<feature type="transmembrane region" description="Helical" evidence="1">
    <location>
        <begin position="402"/>
        <end position="426"/>
    </location>
</feature>
<keyword evidence="3" id="KW-1185">Reference proteome</keyword>
<feature type="transmembrane region" description="Helical" evidence="1">
    <location>
        <begin position="194"/>
        <end position="216"/>
    </location>
</feature>
<evidence type="ECO:0000313" key="3">
    <source>
        <dbReference type="Proteomes" id="UP000198287"/>
    </source>
</evidence>
<proteinExistence type="predicted"/>
<evidence type="ECO:0000313" key="2">
    <source>
        <dbReference type="EMBL" id="OXA65220.1"/>
    </source>
</evidence>
<name>A0A226F7C5_FOLCA</name>
<keyword evidence="1" id="KW-0812">Transmembrane</keyword>
<accession>A0A226F7C5</accession>
<reference evidence="2 3" key="1">
    <citation type="submission" date="2015-12" db="EMBL/GenBank/DDBJ databases">
        <title>The genome of Folsomia candida.</title>
        <authorList>
            <person name="Faddeeva A."/>
            <person name="Derks M.F."/>
            <person name="Anvar Y."/>
            <person name="Smit S."/>
            <person name="Van Straalen N."/>
            <person name="Roelofs D."/>
        </authorList>
    </citation>
    <scope>NUCLEOTIDE SEQUENCE [LARGE SCALE GENOMIC DNA]</scope>
    <source>
        <strain evidence="2 3">VU population</strain>
        <tissue evidence="2">Whole body</tissue>
    </source>
</reference>
<keyword evidence="1" id="KW-0472">Membrane</keyword>
<organism evidence="2 3">
    <name type="scientific">Folsomia candida</name>
    <name type="common">Springtail</name>
    <dbReference type="NCBI Taxonomy" id="158441"/>
    <lineage>
        <taxon>Eukaryota</taxon>
        <taxon>Metazoa</taxon>
        <taxon>Ecdysozoa</taxon>
        <taxon>Arthropoda</taxon>
        <taxon>Hexapoda</taxon>
        <taxon>Collembola</taxon>
        <taxon>Entomobryomorpha</taxon>
        <taxon>Isotomoidea</taxon>
        <taxon>Isotomidae</taxon>
        <taxon>Proisotominae</taxon>
        <taxon>Folsomia</taxon>
    </lineage>
</organism>
<dbReference type="EMBL" id="LNIX01000001">
    <property type="protein sequence ID" value="OXA65220.1"/>
    <property type="molecule type" value="Genomic_DNA"/>
</dbReference>
<gene>
    <name evidence="2" type="ORF">Fcan01_00896</name>
</gene>
<dbReference type="AlphaFoldDB" id="A0A226F7C5"/>
<evidence type="ECO:0000256" key="1">
    <source>
        <dbReference type="SAM" id="Phobius"/>
    </source>
</evidence>